<accession>A0A075B2Z8</accession>
<organism evidence="1 2">
    <name type="scientific">Rozella allomycis (strain CSF55)</name>
    <dbReference type="NCBI Taxonomy" id="988480"/>
    <lineage>
        <taxon>Eukaryota</taxon>
        <taxon>Fungi</taxon>
        <taxon>Fungi incertae sedis</taxon>
        <taxon>Cryptomycota</taxon>
        <taxon>Cryptomycota incertae sedis</taxon>
        <taxon>Rozella</taxon>
    </lineage>
</organism>
<protein>
    <submittedName>
        <fullName evidence="1">Uncharacterized protein</fullName>
    </submittedName>
</protein>
<gene>
    <name evidence="1" type="ORF">O9G_003642</name>
</gene>
<evidence type="ECO:0000313" key="1">
    <source>
        <dbReference type="EMBL" id="EPZ35153.1"/>
    </source>
</evidence>
<keyword evidence="2" id="KW-1185">Reference proteome</keyword>
<reference evidence="1 2" key="1">
    <citation type="journal article" date="2013" name="Curr. Biol.">
        <title>Shared signatures of parasitism and phylogenomics unite Cryptomycota and microsporidia.</title>
        <authorList>
            <person name="James T.Y."/>
            <person name="Pelin A."/>
            <person name="Bonen L."/>
            <person name="Ahrendt S."/>
            <person name="Sain D."/>
            <person name="Corradi N."/>
            <person name="Stajich J.E."/>
        </authorList>
    </citation>
    <scope>NUCLEOTIDE SEQUENCE [LARGE SCALE GENOMIC DNA]</scope>
    <source>
        <strain evidence="1 2">CSF55</strain>
    </source>
</reference>
<dbReference type="Proteomes" id="UP000030755">
    <property type="component" value="Unassembled WGS sequence"/>
</dbReference>
<dbReference type="AlphaFoldDB" id="A0A075B2Z8"/>
<dbReference type="EMBL" id="KE560862">
    <property type="protein sequence ID" value="EPZ35153.1"/>
    <property type="molecule type" value="Genomic_DNA"/>
</dbReference>
<sequence length="337" mass="39135">MCEERDLVFPKRNETLDYISCARNHTIPLKNLLNHVRKFSLSCGSFDYKVFIPRLISLSSLIRHTTDGPETKRITSIMALCNPLFPRGHERHQEMEVNLEARTDESVLNVKLKYIKEFGLQYPPGEKAELMVIRMTYKLPTELTCEDTGDINFVGQNGIWKLSARGDEELQWNLGRCNDSIFNNGFDLEKISGFTQRRILFYLNFSNPLPSIIFEELYWLRFIHNGHHFWSALITKKNAPVFLSSSRVPKRITFSKSDVANMELLHVSYSFNKSLFIQLDSLGEMYWAALIEIDSRRTSFTTLESNSWIKFDYIVPISVPSEMAARNIAETFLHLQE</sequence>
<dbReference type="HOGENOM" id="CLU_824257_0_0_1"/>
<proteinExistence type="predicted"/>
<evidence type="ECO:0000313" key="2">
    <source>
        <dbReference type="Proteomes" id="UP000030755"/>
    </source>
</evidence>
<name>A0A075B2Z8_ROZAC</name>